<dbReference type="PANTHER" id="PTHR31299">
    <property type="entry name" value="ESTERASE, PUTATIVE (AFU_ORTHOLOGUE AFUA_1G05850)-RELATED"/>
    <property type="match status" value="1"/>
</dbReference>
<dbReference type="Gene3D" id="1.20.1440.30">
    <property type="entry name" value="Biosynthetic Protein domain"/>
    <property type="match status" value="1"/>
</dbReference>
<evidence type="ECO:0000313" key="1">
    <source>
        <dbReference type="EMBL" id="NER13468.1"/>
    </source>
</evidence>
<dbReference type="Gene3D" id="3.30.1870.10">
    <property type="entry name" value="EreA-like, domain 2"/>
    <property type="match status" value="1"/>
</dbReference>
<organism evidence="1 2">
    <name type="scientific">Leptobacterium flavescens</name>
    <dbReference type="NCBI Taxonomy" id="472055"/>
    <lineage>
        <taxon>Bacteria</taxon>
        <taxon>Pseudomonadati</taxon>
        <taxon>Bacteroidota</taxon>
        <taxon>Flavobacteriia</taxon>
        <taxon>Flavobacteriales</taxon>
        <taxon>Flavobacteriaceae</taxon>
        <taxon>Leptobacterium</taxon>
    </lineage>
</organism>
<evidence type="ECO:0000313" key="2">
    <source>
        <dbReference type="Proteomes" id="UP000468581"/>
    </source>
</evidence>
<proteinExistence type="predicted"/>
<dbReference type="GO" id="GO:0046677">
    <property type="term" value="P:response to antibiotic"/>
    <property type="evidence" value="ECO:0007669"/>
    <property type="project" value="InterPro"/>
</dbReference>
<dbReference type="Pfam" id="PF05139">
    <property type="entry name" value="Erythro_esteras"/>
    <property type="match status" value="1"/>
</dbReference>
<dbReference type="PANTHER" id="PTHR31299:SF0">
    <property type="entry name" value="ESTERASE, PUTATIVE (AFU_ORTHOLOGUE AFUA_1G05850)-RELATED"/>
    <property type="match status" value="1"/>
</dbReference>
<dbReference type="SUPFAM" id="SSF159501">
    <property type="entry name" value="EreA/ChaN-like"/>
    <property type="match status" value="1"/>
</dbReference>
<dbReference type="CDD" id="cd14728">
    <property type="entry name" value="Ere-like"/>
    <property type="match status" value="1"/>
</dbReference>
<gene>
    <name evidence="1" type="ORF">GWK08_08475</name>
</gene>
<reference evidence="1 2" key="1">
    <citation type="submission" date="2020-01" db="EMBL/GenBank/DDBJ databases">
        <title>Leptobacterium flavescens.</title>
        <authorList>
            <person name="Wang G."/>
        </authorList>
    </citation>
    <scope>NUCLEOTIDE SEQUENCE [LARGE SCALE GENOMIC DNA]</scope>
    <source>
        <strain evidence="1 2">KCTC 22160</strain>
    </source>
</reference>
<protein>
    <recommendedName>
        <fullName evidence="3">Erythromycin esterase family protein</fullName>
    </recommendedName>
</protein>
<dbReference type="Gene3D" id="3.40.1660.10">
    <property type="entry name" value="EreA-like (biosynthetic domain)"/>
    <property type="match status" value="1"/>
</dbReference>
<keyword evidence="2" id="KW-1185">Reference proteome</keyword>
<name>A0A6P0UNJ1_9FLAO</name>
<dbReference type="AlphaFoldDB" id="A0A6P0UNJ1"/>
<sequence length="419" mass="48661">MKNFSLIIIMLAGFVQFSCSQNQLSQSEWLTKNTLEFQPNGTYDFSGLKDVLKNRRIVAIGESTHGLGEFYAMKSALVMYLHKELGYDILAMEAGLGDINLAYTDIDSISPKNLRDYTLFGNFKAKEVDTLFSYIKQSSTTKKPLIYTGYDTQFSSDYFMIKLKRLLEPLDKTMADSLSNRMYAFQKSFRASRQHDSVGYIKYRDIYIKNAIDIGQLLQTKKDSLIRTNMISNMEYLIIRRTLDMFVRSTDLSYEDRFQGYQLRDKLMAENLTWLLDEIYPEAKVIIWAHNGHIEKSFVEGYDNKLMGHYLKERYGEDYYSLGLFAYEGEAYEHWTANTVPFKNNDSTAIEFRFMNIDKDAPFLDLSNIKPGPSTQWLFEPVTGFELENGRNIRFIPTKRFDGIISIKHSGIPTYNRTN</sequence>
<comment type="caution">
    <text evidence="1">The sequence shown here is derived from an EMBL/GenBank/DDBJ whole genome shotgun (WGS) entry which is preliminary data.</text>
</comment>
<dbReference type="Proteomes" id="UP000468581">
    <property type="component" value="Unassembled WGS sequence"/>
</dbReference>
<accession>A0A6P0UNJ1</accession>
<dbReference type="EMBL" id="JAABOO010000002">
    <property type="protein sequence ID" value="NER13468.1"/>
    <property type="molecule type" value="Genomic_DNA"/>
</dbReference>
<dbReference type="InterPro" id="IPR007815">
    <property type="entry name" value="Emycin_Estase"/>
</dbReference>
<dbReference type="RefSeq" id="WP_163606507.1">
    <property type="nucleotide sequence ID" value="NZ_JAABOO010000002.1"/>
</dbReference>
<evidence type="ECO:0008006" key="3">
    <source>
        <dbReference type="Google" id="ProtNLM"/>
    </source>
</evidence>
<dbReference type="InterPro" id="IPR052036">
    <property type="entry name" value="Hydrolase/PRTase-associated"/>
</dbReference>